<proteinExistence type="predicted"/>
<accession>A0A2P4WW23</accession>
<evidence type="ECO:0000313" key="2">
    <source>
        <dbReference type="EMBL" id="POM57503.1"/>
    </source>
</evidence>
<dbReference type="OrthoDB" id="126617at2759"/>
<dbReference type="EMBL" id="NCKW01020682">
    <property type="protein sequence ID" value="POM57503.1"/>
    <property type="molecule type" value="Genomic_DNA"/>
</dbReference>
<evidence type="ECO:0000313" key="3">
    <source>
        <dbReference type="Proteomes" id="UP000237271"/>
    </source>
</evidence>
<name>A0A2P4WW23_9STRA</name>
<organism evidence="2 3">
    <name type="scientific">Phytophthora palmivora</name>
    <dbReference type="NCBI Taxonomy" id="4796"/>
    <lineage>
        <taxon>Eukaryota</taxon>
        <taxon>Sar</taxon>
        <taxon>Stramenopiles</taxon>
        <taxon>Oomycota</taxon>
        <taxon>Peronosporomycetes</taxon>
        <taxon>Peronosporales</taxon>
        <taxon>Peronosporaceae</taxon>
        <taxon>Phytophthora</taxon>
    </lineage>
</organism>
<reference evidence="2 3" key="1">
    <citation type="journal article" date="2017" name="Genome Biol. Evol.">
        <title>Phytophthora megakarya and P. palmivora, closely related causal agents of cacao black pod rot, underwent increases in genome sizes and gene numbers by different mechanisms.</title>
        <authorList>
            <person name="Ali S.S."/>
            <person name="Shao J."/>
            <person name="Lary D.J."/>
            <person name="Kronmiller B."/>
            <person name="Shen D."/>
            <person name="Strem M.D."/>
            <person name="Amoako-Attah I."/>
            <person name="Akrofi A.Y."/>
            <person name="Begoude B.A."/>
            <person name="Ten Hoopen G.M."/>
            <person name="Coulibaly K."/>
            <person name="Kebe B.I."/>
            <person name="Melnick R.L."/>
            <person name="Guiltinan M.J."/>
            <person name="Tyler B.M."/>
            <person name="Meinhardt L.W."/>
            <person name="Bailey B.A."/>
        </authorList>
    </citation>
    <scope>NUCLEOTIDE SEQUENCE [LARGE SCALE GENOMIC DNA]</scope>
    <source>
        <strain evidence="3">sbr112.9</strain>
    </source>
</reference>
<feature type="compositionally biased region" description="Basic and acidic residues" evidence="1">
    <location>
        <begin position="86"/>
        <end position="99"/>
    </location>
</feature>
<gene>
    <name evidence="2" type="ORF">PHPALM_37974</name>
</gene>
<sequence>MATEALETQTSRVVLNAERKAELKTLNRIPEILYTASDSTDDCEEGPKACPITRSQVRPRTNKPVPANVEDSTQPEATEPDLNSELEIRRRQPARRIETSGEAEFGDTQPSSQGNELELNASRAPIADNIDPAVVQVERRRRIGKVQDEELRWADLKAYLRGELSQLSFRRV</sequence>
<keyword evidence="3" id="KW-1185">Reference proteome</keyword>
<dbReference type="AlphaFoldDB" id="A0A2P4WW23"/>
<comment type="caution">
    <text evidence="2">The sequence shown here is derived from an EMBL/GenBank/DDBJ whole genome shotgun (WGS) entry which is preliminary data.</text>
</comment>
<feature type="region of interest" description="Disordered" evidence="1">
    <location>
        <begin position="37"/>
        <end position="130"/>
    </location>
</feature>
<protein>
    <submittedName>
        <fullName evidence="2">Uncharacterized protein</fullName>
    </submittedName>
</protein>
<dbReference type="Proteomes" id="UP000237271">
    <property type="component" value="Unassembled WGS sequence"/>
</dbReference>
<evidence type="ECO:0000256" key="1">
    <source>
        <dbReference type="SAM" id="MobiDB-lite"/>
    </source>
</evidence>